<feature type="binding site" evidence="5">
    <location>
        <position position="196"/>
    </location>
    <ligand>
        <name>ATP</name>
        <dbReference type="ChEBI" id="CHEBI:30616"/>
    </ligand>
</feature>
<sequence>MSLGSGQGSETTTPSAPPAEHSLQVLDRYLEGCLDSVAQRAPVQRPAELLELIPSQLPVQHHPLLLTEMIKMDMAIDAESGSIRSIEDYIDGLSPPLSRESVSLDLMMEERQLLQSLGKRPPQPLEQRFPHLANLDLPLGSEVEATSAAVKTRAPHSLPAGTTVDDFSIIRELGKGAFAQVYLARQNSMQRLVALKVSRGTGAESQTLAQLDHPNIVRVYDQRMTVCPECNDDGEVHLLYMQYVPGGTLADVVKVVRDGSAAAPGETPTGKWLLRCIDQQLLQATQQVPERSSLRQWLAETRWAAVVAWIGIQLSAALRAAHERGVLHRDVKPANVLLTAEGVPKLADFNVSFAGAAGRAGAAANFGGSIAYMAPEHLHAVRTCDPDDQKRVGTEADFYSLAVMLWELWQGQRPFQVPRQASSWTEMLQQQCESRDQPLAEPVRCDDPSERVLESALRDALHHDSKIRIAAGARLEAHLKLALHPEVAGIFDPPPSSYRRRLMRWSPRWLAAAVILTPNIAAGVFNYFYNQQQIIQRYSSLEPSFQGAFEMLAFSVNTIAFPTGAALLVYFTRPVVMAVRRVARRQPVTETEVDASLRLGRQAAIIGGSLWIIAGAIYPTMLRWWFPSFDRTEAMHFFMSLLICGGVAAVYPYFGMLWLVTKVYYPRFQRDRLTDPKFEARGKRVATQGVVFLLAAAVIPLIGLMLLLSRDVIARGVMLVAVLASIAGLCAALFAYDRIISDWRKMARVLGNRRGVVGETGDTLI</sequence>
<dbReference type="CDD" id="cd14014">
    <property type="entry name" value="STKc_PknB_like"/>
    <property type="match status" value="1"/>
</dbReference>
<evidence type="ECO:0000256" key="4">
    <source>
        <dbReference type="ARBA" id="ARBA00022840"/>
    </source>
</evidence>
<feature type="region of interest" description="Disordered" evidence="6">
    <location>
        <begin position="1"/>
        <end position="20"/>
    </location>
</feature>
<feature type="domain" description="Protein kinase" evidence="8">
    <location>
        <begin position="167"/>
        <end position="487"/>
    </location>
</feature>
<evidence type="ECO:0000256" key="7">
    <source>
        <dbReference type="SAM" id="Phobius"/>
    </source>
</evidence>
<protein>
    <submittedName>
        <fullName evidence="9">Serine/threonine-protein kinase PrkC</fullName>
        <ecNumber evidence="9">2.7.11.1</ecNumber>
    </submittedName>
</protein>
<keyword evidence="10" id="KW-1185">Reference proteome</keyword>
<comment type="caution">
    <text evidence="9">The sequence shown here is derived from an EMBL/GenBank/DDBJ whole genome shotgun (WGS) entry which is preliminary data.</text>
</comment>
<dbReference type="InterPro" id="IPR008271">
    <property type="entry name" value="Ser/Thr_kinase_AS"/>
</dbReference>
<keyword evidence="7" id="KW-0812">Transmembrane</keyword>
<evidence type="ECO:0000256" key="6">
    <source>
        <dbReference type="SAM" id="MobiDB-lite"/>
    </source>
</evidence>
<evidence type="ECO:0000313" key="9">
    <source>
        <dbReference type="EMBL" id="TWT69760.1"/>
    </source>
</evidence>
<dbReference type="AlphaFoldDB" id="A0A5C5Y3F6"/>
<keyword evidence="7" id="KW-0472">Membrane</keyword>
<dbReference type="EC" id="2.7.11.1" evidence="9"/>
<gene>
    <name evidence="9" type="primary">prkC_4</name>
    <name evidence="9" type="ORF">Pan14r_20520</name>
</gene>
<dbReference type="PROSITE" id="PS50011">
    <property type="entry name" value="PROTEIN_KINASE_DOM"/>
    <property type="match status" value="1"/>
</dbReference>
<keyword evidence="3 9" id="KW-0418">Kinase</keyword>
<dbReference type="EMBL" id="SJPL01000001">
    <property type="protein sequence ID" value="TWT69760.1"/>
    <property type="molecule type" value="Genomic_DNA"/>
</dbReference>
<dbReference type="GO" id="GO:0004674">
    <property type="term" value="F:protein serine/threonine kinase activity"/>
    <property type="evidence" value="ECO:0007669"/>
    <property type="project" value="UniProtKB-EC"/>
</dbReference>
<dbReference type="SMART" id="SM00220">
    <property type="entry name" value="S_TKc"/>
    <property type="match status" value="1"/>
</dbReference>
<evidence type="ECO:0000256" key="2">
    <source>
        <dbReference type="ARBA" id="ARBA00022741"/>
    </source>
</evidence>
<evidence type="ECO:0000256" key="5">
    <source>
        <dbReference type="PROSITE-ProRule" id="PRU10141"/>
    </source>
</evidence>
<feature type="transmembrane region" description="Helical" evidence="7">
    <location>
        <begin position="638"/>
        <end position="665"/>
    </location>
</feature>
<evidence type="ECO:0000256" key="3">
    <source>
        <dbReference type="ARBA" id="ARBA00022777"/>
    </source>
</evidence>
<evidence type="ECO:0000313" key="10">
    <source>
        <dbReference type="Proteomes" id="UP000317238"/>
    </source>
</evidence>
<accession>A0A5C5Y3F6</accession>
<dbReference type="OrthoDB" id="6111975at2"/>
<reference evidence="9 10" key="1">
    <citation type="submission" date="2019-02" db="EMBL/GenBank/DDBJ databases">
        <title>Deep-cultivation of Planctomycetes and their phenomic and genomic characterization uncovers novel biology.</title>
        <authorList>
            <person name="Wiegand S."/>
            <person name="Jogler M."/>
            <person name="Boedeker C."/>
            <person name="Pinto D."/>
            <person name="Vollmers J."/>
            <person name="Rivas-Marin E."/>
            <person name="Kohn T."/>
            <person name="Peeters S.H."/>
            <person name="Heuer A."/>
            <person name="Rast P."/>
            <person name="Oberbeckmann S."/>
            <person name="Bunk B."/>
            <person name="Jeske O."/>
            <person name="Meyerdierks A."/>
            <person name="Storesund J.E."/>
            <person name="Kallscheuer N."/>
            <person name="Luecker S."/>
            <person name="Lage O.M."/>
            <person name="Pohl T."/>
            <person name="Merkel B.J."/>
            <person name="Hornburger P."/>
            <person name="Mueller R.-W."/>
            <person name="Bruemmer F."/>
            <person name="Labrenz M."/>
            <person name="Spormann A.M."/>
            <person name="Op Den Camp H."/>
            <person name="Overmann J."/>
            <person name="Amann R."/>
            <person name="Jetten M.S.M."/>
            <person name="Mascher T."/>
            <person name="Medema M.H."/>
            <person name="Devos D.P."/>
            <person name="Kaster A.-K."/>
            <person name="Ovreas L."/>
            <person name="Rohde M."/>
            <person name="Galperin M.Y."/>
            <person name="Jogler C."/>
        </authorList>
    </citation>
    <scope>NUCLEOTIDE SEQUENCE [LARGE SCALE GENOMIC DNA]</scope>
    <source>
        <strain evidence="9 10">Pan14r</strain>
    </source>
</reference>
<keyword evidence="2 5" id="KW-0547">Nucleotide-binding</keyword>
<feature type="transmembrane region" description="Helical" evidence="7">
    <location>
        <begin position="509"/>
        <end position="529"/>
    </location>
</feature>
<dbReference type="PANTHER" id="PTHR43289:SF34">
    <property type="entry name" value="SERINE_THREONINE-PROTEIN KINASE YBDM-RELATED"/>
    <property type="match status" value="1"/>
</dbReference>
<dbReference type="GO" id="GO:0005524">
    <property type="term" value="F:ATP binding"/>
    <property type="evidence" value="ECO:0007669"/>
    <property type="project" value="UniProtKB-UniRule"/>
</dbReference>
<feature type="transmembrane region" description="Helical" evidence="7">
    <location>
        <begin position="603"/>
        <end position="626"/>
    </location>
</feature>
<keyword evidence="4 5" id="KW-0067">ATP-binding</keyword>
<dbReference type="InterPro" id="IPR017441">
    <property type="entry name" value="Protein_kinase_ATP_BS"/>
</dbReference>
<proteinExistence type="predicted"/>
<dbReference type="InterPro" id="IPR011009">
    <property type="entry name" value="Kinase-like_dom_sf"/>
</dbReference>
<evidence type="ECO:0000259" key="8">
    <source>
        <dbReference type="PROSITE" id="PS50011"/>
    </source>
</evidence>
<dbReference type="Pfam" id="PF00069">
    <property type="entry name" value="Pkinase"/>
    <property type="match status" value="1"/>
</dbReference>
<dbReference type="RefSeq" id="WP_146439025.1">
    <property type="nucleotide sequence ID" value="NZ_SJPL01000001.1"/>
</dbReference>
<dbReference type="PROSITE" id="PS00108">
    <property type="entry name" value="PROTEIN_KINASE_ST"/>
    <property type="match status" value="1"/>
</dbReference>
<keyword evidence="1 9" id="KW-0808">Transferase</keyword>
<dbReference type="SUPFAM" id="SSF56112">
    <property type="entry name" value="Protein kinase-like (PK-like)"/>
    <property type="match status" value="1"/>
</dbReference>
<dbReference type="Gene3D" id="1.10.510.10">
    <property type="entry name" value="Transferase(Phosphotransferase) domain 1"/>
    <property type="match status" value="2"/>
</dbReference>
<organism evidence="9 10">
    <name type="scientific">Crateriforma conspicua</name>
    <dbReference type="NCBI Taxonomy" id="2527996"/>
    <lineage>
        <taxon>Bacteria</taxon>
        <taxon>Pseudomonadati</taxon>
        <taxon>Planctomycetota</taxon>
        <taxon>Planctomycetia</taxon>
        <taxon>Planctomycetales</taxon>
        <taxon>Planctomycetaceae</taxon>
        <taxon>Crateriforma</taxon>
    </lineage>
</organism>
<evidence type="ECO:0000256" key="1">
    <source>
        <dbReference type="ARBA" id="ARBA00022679"/>
    </source>
</evidence>
<dbReference type="InterPro" id="IPR000719">
    <property type="entry name" value="Prot_kinase_dom"/>
</dbReference>
<name>A0A5C5Y3F6_9PLAN</name>
<dbReference type="Proteomes" id="UP000317238">
    <property type="component" value="Unassembled WGS sequence"/>
</dbReference>
<feature type="transmembrane region" description="Helical" evidence="7">
    <location>
        <begin position="685"/>
        <end position="707"/>
    </location>
</feature>
<keyword evidence="7" id="KW-1133">Transmembrane helix</keyword>
<dbReference type="PANTHER" id="PTHR43289">
    <property type="entry name" value="MITOGEN-ACTIVATED PROTEIN KINASE KINASE KINASE 20-RELATED"/>
    <property type="match status" value="1"/>
</dbReference>
<feature type="transmembrane region" description="Helical" evidence="7">
    <location>
        <begin position="713"/>
        <end position="736"/>
    </location>
</feature>
<dbReference type="PROSITE" id="PS00107">
    <property type="entry name" value="PROTEIN_KINASE_ATP"/>
    <property type="match status" value="1"/>
</dbReference>